<gene>
    <name evidence="1" type="ORF">U0070_020403</name>
</gene>
<sequence length="124" mass="13666">MEGAHSSIVILWTSVTRGVTDVSGGEIFAERIIWTGKLSEAWAVLMHRGWSESGKLLVNAVVEKPGEAVPEDEQISAKDQKNLEPCDNTPILDNITPVVVGISAEKEKYDEELSSLYRQLDDKV</sequence>
<dbReference type="EMBL" id="JBBHLL010000015">
    <property type="protein sequence ID" value="KAK7831183.1"/>
    <property type="molecule type" value="Genomic_DNA"/>
</dbReference>
<dbReference type="AlphaFoldDB" id="A0AAW0JW37"/>
<keyword evidence="2" id="KW-1185">Reference proteome</keyword>
<accession>A0AAW0JW37</accession>
<dbReference type="Proteomes" id="UP001488838">
    <property type="component" value="Unassembled WGS sequence"/>
</dbReference>
<protein>
    <submittedName>
        <fullName evidence="1">Uncharacterized protein</fullName>
    </submittedName>
</protein>
<comment type="caution">
    <text evidence="1">The sequence shown here is derived from an EMBL/GenBank/DDBJ whole genome shotgun (WGS) entry which is preliminary data.</text>
</comment>
<proteinExistence type="predicted"/>
<evidence type="ECO:0000313" key="1">
    <source>
        <dbReference type="EMBL" id="KAK7831183.1"/>
    </source>
</evidence>
<evidence type="ECO:0000313" key="2">
    <source>
        <dbReference type="Proteomes" id="UP001488838"/>
    </source>
</evidence>
<name>A0AAW0JW37_MYOGA</name>
<organism evidence="1 2">
    <name type="scientific">Myodes glareolus</name>
    <name type="common">Bank vole</name>
    <name type="synonym">Clethrionomys glareolus</name>
    <dbReference type="NCBI Taxonomy" id="447135"/>
    <lineage>
        <taxon>Eukaryota</taxon>
        <taxon>Metazoa</taxon>
        <taxon>Chordata</taxon>
        <taxon>Craniata</taxon>
        <taxon>Vertebrata</taxon>
        <taxon>Euteleostomi</taxon>
        <taxon>Mammalia</taxon>
        <taxon>Eutheria</taxon>
        <taxon>Euarchontoglires</taxon>
        <taxon>Glires</taxon>
        <taxon>Rodentia</taxon>
        <taxon>Myomorpha</taxon>
        <taxon>Muroidea</taxon>
        <taxon>Cricetidae</taxon>
        <taxon>Arvicolinae</taxon>
        <taxon>Myodes</taxon>
    </lineage>
</organism>
<reference evidence="1 2" key="1">
    <citation type="journal article" date="2023" name="bioRxiv">
        <title>Conserved and derived expression patterns and positive selection on dental genes reveal complex evolutionary context of ever-growing rodent molars.</title>
        <authorList>
            <person name="Calamari Z.T."/>
            <person name="Song A."/>
            <person name="Cohen E."/>
            <person name="Akter M."/>
            <person name="Roy R.D."/>
            <person name="Hallikas O."/>
            <person name="Christensen M.M."/>
            <person name="Li P."/>
            <person name="Marangoni P."/>
            <person name="Jernvall J."/>
            <person name="Klein O.D."/>
        </authorList>
    </citation>
    <scope>NUCLEOTIDE SEQUENCE [LARGE SCALE GENOMIC DNA]</scope>
    <source>
        <strain evidence="1">V071</strain>
    </source>
</reference>